<dbReference type="Gene3D" id="3.40.50.2020">
    <property type="match status" value="1"/>
</dbReference>
<feature type="binding site" evidence="15">
    <location>
        <position position="79"/>
    </location>
    <ligand>
        <name>5-phospho-alpha-D-ribose 1-diphosphate</name>
        <dbReference type="ChEBI" id="CHEBI:58017"/>
    </ligand>
</feature>
<dbReference type="GO" id="GO:0005737">
    <property type="term" value="C:cytoplasm"/>
    <property type="evidence" value="ECO:0007669"/>
    <property type="project" value="UniProtKB-ARBA"/>
</dbReference>
<dbReference type="InterPro" id="IPR034332">
    <property type="entry name" value="Upp_B"/>
</dbReference>
<dbReference type="GO" id="GO:0000287">
    <property type="term" value="F:magnesium ion binding"/>
    <property type="evidence" value="ECO:0007669"/>
    <property type="project" value="UniProtKB-UniRule"/>
</dbReference>
<dbReference type="InterPro" id="IPR005765">
    <property type="entry name" value="UPRT"/>
</dbReference>
<keyword evidence="6 15" id="KW-0808">Transferase</keyword>
<keyword evidence="18" id="KW-1185">Reference proteome</keyword>
<organism evidence="17 18">
    <name type="scientific">Evansella caseinilytica</name>
    <dbReference type="NCBI Taxonomy" id="1503961"/>
    <lineage>
        <taxon>Bacteria</taxon>
        <taxon>Bacillati</taxon>
        <taxon>Bacillota</taxon>
        <taxon>Bacilli</taxon>
        <taxon>Bacillales</taxon>
        <taxon>Bacillaceae</taxon>
        <taxon>Evansella</taxon>
    </lineage>
</organism>
<dbReference type="UniPathway" id="UPA00574">
    <property type="reaction ID" value="UER00636"/>
</dbReference>
<reference evidence="18" key="1">
    <citation type="submission" date="2016-10" db="EMBL/GenBank/DDBJ databases">
        <authorList>
            <person name="Varghese N."/>
            <person name="Submissions S."/>
        </authorList>
    </citation>
    <scope>NUCLEOTIDE SEQUENCE [LARGE SCALE GENOMIC DNA]</scope>
    <source>
        <strain evidence="18">SP</strain>
    </source>
</reference>
<evidence type="ECO:0000256" key="10">
    <source>
        <dbReference type="ARBA" id="ARBA00031082"/>
    </source>
</evidence>
<dbReference type="NCBIfam" id="TIGR01091">
    <property type="entry name" value="upp"/>
    <property type="match status" value="1"/>
</dbReference>
<keyword evidence="5 15" id="KW-0328">Glycosyltransferase</keyword>
<dbReference type="CDD" id="cd06223">
    <property type="entry name" value="PRTases_typeI"/>
    <property type="match status" value="1"/>
</dbReference>
<evidence type="ECO:0000256" key="3">
    <source>
        <dbReference type="ARBA" id="ARBA00011894"/>
    </source>
</evidence>
<evidence type="ECO:0000256" key="9">
    <source>
        <dbReference type="ARBA" id="ARBA00023134"/>
    </source>
</evidence>
<comment type="catalytic activity">
    <reaction evidence="11 15">
        <text>UMP + diphosphate = 5-phospho-alpha-D-ribose 1-diphosphate + uracil</text>
        <dbReference type="Rhea" id="RHEA:13017"/>
        <dbReference type="ChEBI" id="CHEBI:17568"/>
        <dbReference type="ChEBI" id="CHEBI:33019"/>
        <dbReference type="ChEBI" id="CHEBI:57865"/>
        <dbReference type="ChEBI" id="CHEBI:58017"/>
        <dbReference type="EC" id="2.4.2.9"/>
    </reaction>
</comment>
<dbReference type="EC" id="2.4.2.9" evidence="3 15"/>
<feature type="binding site" evidence="15">
    <location>
        <begin position="131"/>
        <end position="139"/>
    </location>
    <ligand>
        <name>5-phospho-alpha-D-ribose 1-diphosphate</name>
        <dbReference type="ChEBI" id="CHEBI:58017"/>
    </ligand>
</feature>
<evidence type="ECO:0000256" key="8">
    <source>
        <dbReference type="ARBA" id="ARBA00022842"/>
    </source>
</evidence>
<dbReference type="Pfam" id="PF14681">
    <property type="entry name" value="UPRTase"/>
    <property type="match status" value="1"/>
</dbReference>
<comment type="similarity">
    <text evidence="2 15">Belongs to the UPRTase family.</text>
</comment>
<dbReference type="Proteomes" id="UP000198935">
    <property type="component" value="Unassembled WGS sequence"/>
</dbReference>
<protein>
    <recommendedName>
        <fullName evidence="13 15">Uracil phosphoribosyltransferase</fullName>
        <ecNumber evidence="3 15">2.4.2.9</ecNumber>
    </recommendedName>
    <alternativeName>
        <fullName evidence="10 15">UMP pyrophosphorylase</fullName>
    </alternativeName>
    <alternativeName>
        <fullName evidence="14 15">UPRTase</fullName>
    </alternativeName>
</protein>
<dbReference type="InterPro" id="IPR050054">
    <property type="entry name" value="UPRTase/APRTase"/>
</dbReference>
<comment type="activity regulation">
    <text evidence="15">Allosterically activated by GTP.</text>
</comment>
<evidence type="ECO:0000313" key="18">
    <source>
        <dbReference type="Proteomes" id="UP000198935"/>
    </source>
</evidence>
<dbReference type="AlphaFoldDB" id="A0A1H3T7C1"/>
<dbReference type="SUPFAM" id="SSF53271">
    <property type="entry name" value="PRTase-like"/>
    <property type="match status" value="1"/>
</dbReference>
<evidence type="ECO:0000256" key="5">
    <source>
        <dbReference type="ARBA" id="ARBA00022676"/>
    </source>
</evidence>
<dbReference type="GO" id="GO:0005525">
    <property type="term" value="F:GTP binding"/>
    <property type="evidence" value="ECO:0007669"/>
    <property type="project" value="UniProtKB-KW"/>
</dbReference>
<evidence type="ECO:0000256" key="11">
    <source>
        <dbReference type="ARBA" id="ARBA00052919"/>
    </source>
</evidence>
<evidence type="ECO:0000256" key="12">
    <source>
        <dbReference type="ARBA" id="ARBA00056901"/>
    </source>
</evidence>
<evidence type="ECO:0000256" key="15">
    <source>
        <dbReference type="HAMAP-Rule" id="MF_01218"/>
    </source>
</evidence>
<evidence type="ECO:0000256" key="7">
    <source>
        <dbReference type="ARBA" id="ARBA00022741"/>
    </source>
</evidence>
<dbReference type="GO" id="GO:0044206">
    <property type="term" value="P:UMP salvage"/>
    <property type="evidence" value="ECO:0007669"/>
    <property type="project" value="UniProtKB-UniRule"/>
</dbReference>
<evidence type="ECO:0000256" key="6">
    <source>
        <dbReference type="ARBA" id="ARBA00022679"/>
    </source>
</evidence>
<name>A0A1H3T7C1_9BACI</name>
<keyword evidence="4 15" id="KW-0021">Allosteric enzyme</keyword>
<dbReference type="NCBIfam" id="NF001097">
    <property type="entry name" value="PRK00129.1"/>
    <property type="match status" value="1"/>
</dbReference>
<dbReference type="InterPro" id="IPR029057">
    <property type="entry name" value="PRTase-like"/>
</dbReference>
<dbReference type="PANTHER" id="PTHR32315">
    <property type="entry name" value="ADENINE PHOSPHORIBOSYLTRANSFERASE"/>
    <property type="match status" value="1"/>
</dbReference>
<keyword evidence="9 15" id="KW-0342">GTP-binding</keyword>
<dbReference type="OrthoDB" id="9781675at2"/>
<evidence type="ECO:0000256" key="4">
    <source>
        <dbReference type="ARBA" id="ARBA00022533"/>
    </source>
</evidence>
<evidence type="ECO:0000256" key="2">
    <source>
        <dbReference type="ARBA" id="ARBA00009516"/>
    </source>
</evidence>
<keyword evidence="7 15" id="KW-0547">Nucleotide-binding</keyword>
<feature type="binding site" evidence="15">
    <location>
        <begin position="199"/>
        <end position="201"/>
    </location>
    <ligand>
        <name>uracil</name>
        <dbReference type="ChEBI" id="CHEBI:17568"/>
    </ligand>
</feature>
<dbReference type="EMBL" id="FNPI01000013">
    <property type="protein sequence ID" value="SDZ45615.1"/>
    <property type="molecule type" value="Genomic_DNA"/>
</dbReference>
<dbReference type="GO" id="GO:0004845">
    <property type="term" value="F:uracil phosphoribosyltransferase activity"/>
    <property type="evidence" value="ECO:0007669"/>
    <property type="project" value="UniProtKB-UniRule"/>
</dbReference>
<dbReference type="HAMAP" id="MF_01218_B">
    <property type="entry name" value="Upp_B"/>
    <property type="match status" value="1"/>
</dbReference>
<gene>
    <name evidence="15" type="primary">upp</name>
    <name evidence="17" type="ORF">SAMN05421736_11363</name>
</gene>
<dbReference type="FunFam" id="3.40.50.2020:FF:000003">
    <property type="entry name" value="Uracil phosphoribosyltransferase"/>
    <property type="match status" value="1"/>
</dbReference>
<keyword evidence="8 15" id="KW-0460">Magnesium</keyword>
<feature type="binding site" evidence="15">
    <location>
        <position position="104"/>
    </location>
    <ligand>
        <name>5-phospho-alpha-D-ribose 1-diphosphate</name>
        <dbReference type="ChEBI" id="CHEBI:58017"/>
    </ligand>
</feature>
<evidence type="ECO:0000259" key="16">
    <source>
        <dbReference type="Pfam" id="PF14681"/>
    </source>
</evidence>
<dbReference type="PANTHER" id="PTHR32315:SF4">
    <property type="entry name" value="URACIL PHOSPHORIBOSYLTRANSFERASE, CHLOROPLASTIC"/>
    <property type="match status" value="1"/>
</dbReference>
<comment type="pathway">
    <text evidence="1 15">Pyrimidine metabolism; UMP biosynthesis via salvage pathway; UMP from uracil: step 1/1.</text>
</comment>
<evidence type="ECO:0000256" key="14">
    <source>
        <dbReference type="ARBA" id="ARBA00079807"/>
    </source>
</evidence>
<dbReference type="GO" id="GO:0006223">
    <property type="term" value="P:uracil salvage"/>
    <property type="evidence" value="ECO:0007669"/>
    <property type="project" value="InterPro"/>
</dbReference>
<dbReference type="InterPro" id="IPR000836">
    <property type="entry name" value="PRTase_dom"/>
</dbReference>
<evidence type="ECO:0000313" key="17">
    <source>
        <dbReference type="EMBL" id="SDZ45615.1"/>
    </source>
</evidence>
<sequence length="209" mass="22908">MGKVYVFDHPLIQHKLTYIRNKETGTKEFRELIDEVASLMAFEITRDLPLKDVEVETPVGIARSKMIAGKKLGLVPILRAGLGMVDGILKLIPAAKVGHVGLYRDPETLKPVEYYVKLPKDIEERELIVIDPMLATGGSAVEAIHALKKRGANHIKLMCLVAAPEGVEAVQKAHSDVDIYLAAMDDKLNDKGYIIPGLGDAGDRLFGTK</sequence>
<feature type="binding site" evidence="15">
    <location>
        <position position="194"/>
    </location>
    <ligand>
        <name>uracil</name>
        <dbReference type="ChEBI" id="CHEBI:17568"/>
    </ligand>
</feature>
<accession>A0A1H3T7C1</accession>
<evidence type="ECO:0000256" key="13">
    <source>
        <dbReference type="ARBA" id="ARBA00072146"/>
    </source>
</evidence>
<comment type="cofactor">
    <cofactor evidence="15">
        <name>Mg(2+)</name>
        <dbReference type="ChEBI" id="CHEBI:18420"/>
    </cofactor>
    <text evidence="15">Binds 1 Mg(2+) ion per subunit. The magnesium is bound as Mg-PRPP.</text>
</comment>
<evidence type="ECO:0000256" key="1">
    <source>
        <dbReference type="ARBA" id="ARBA00005180"/>
    </source>
</evidence>
<proteinExistence type="inferred from homology"/>
<dbReference type="STRING" id="1503961.SAMN05421736_11363"/>
<feature type="domain" description="Phosphoribosyltransferase" evidence="16">
    <location>
        <begin position="6"/>
        <end position="208"/>
    </location>
</feature>
<feature type="binding site" evidence="15">
    <location>
        <position position="200"/>
    </location>
    <ligand>
        <name>5-phospho-alpha-D-ribose 1-diphosphate</name>
        <dbReference type="ChEBI" id="CHEBI:58017"/>
    </ligand>
</feature>
<comment type="function">
    <text evidence="12 15">Catalyzes the conversion of uracil and 5-phospho-alpha-D-ribose 1-diphosphate (PRPP) to UMP and diphosphate.</text>
</comment>